<evidence type="ECO:0000256" key="2">
    <source>
        <dbReference type="ARBA" id="ARBA00022475"/>
    </source>
</evidence>
<evidence type="ECO:0000256" key="4">
    <source>
        <dbReference type="ARBA" id="ARBA00022989"/>
    </source>
</evidence>
<comment type="subcellular location">
    <subcellularLocation>
        <location evidence="1 6">Cell membrane</location>
        <topology evidence="1 6">Multi-pass membrane protein</topology>
    </subcellularLocation>
</comment>
<dbReference type="OrthoDB" id="165702at2"/>
<dbReference type="PANTHER" id="PTHR12677">
    <property type="entry name" value="GOLGI APPARATUS MEMBRANE PROTEIN TVP38-RELATED"/>
    <property type="match status" value="1"/>
</dbReference>
<feature type="transmembrane region" description="Helical" evidence="6">
    <location>
        <begin position="199"/>
        <end position="224"/>
    </location>
</feature>
<feature type="transmembrane region" description="Helical" evidence="6">
    <location>
        <begin position="51"/>
        <end position="70"/>
    </location>
</feature>
<dbReference type="Proteomes" id="UP000055060">
    <property type="component" value="Unassembled WGS sequence"/>
</dbReference>
<keyword evidence="3 6" id="KW-0812">Transmembrane</keyword>
<dbReference type="AlphaFoldDB" id="A0A0S7BLE9"/>
<keyword evidence="5 6" id="KW-0472">Membrane</keyword>
<keyword evidence="9" id="KW-1185">Reference proteome</keyword>
<keyword evidence="4 6" id="KW-1133">Transmembrane helix</keyword>
<evidence type="ECO:0000313" key="9">
    <source>
        <dbReference type="Proteomes" id="UP000055060"/>
    </source>
</evidence>
<dbReference type="PANTHER" id="PTHR12677:SF59">
    <property type="entry name" value="GOLGI APPARATUS MEMBRANE PROTEIN TVP38-RELATED"/>
    <property type="match status" value="1"/>
</dbReference>
<evidence type="ECO:0000256" key="6">
    <source>
        <dbReference type="RuleBase" id="RU366058"/>
    </source>
</evidence>
<feature type="domain" description="VTT" evidence="7">
    <location>
        <begin position="102"/>
        <end position="215"/>
    </location>
</feature>
<organism evidence="8">
    <name type="scientific">Longilinea arvoryzae</name>
    <dbReference type="NCBI Taxonomy" id="360412"/>
    <lineage>
        <taxon>Bacteria</taxon>
        <taxon>Bacillati</taxon>
        <taxon>Chloroflexota</taxon>
        <taxon>Anaerolineae</taxon>
        <taxon>Anaerolineales</taxon>
        <taxon>Anaerolineaceae</taxon>
        <taxon>Longilinea</taxon>
    </lineage>
</organism>
<dbReference type="STRING" id="360412.LARV_02261"/>
<dbReference type="Pfam" id="PF09335">
    <property type="entry name" value="VTT_dom"/>
    <property type="match status" value="1"/>
</dbReference>
<evidence type="ECO:0000256" key="5">
    <source>
        <dbReference type="ARBA" id="ARBA00023136"/>
    </source>
</evidence>
<reference evidence="8" key="1">
    <citation type="submission" date="2015-07" db="EMBL/GenBank/DDBJ databases">
        <title>Draft Genome Sequences of Anaerolinea thermolimosa IMO-1, Bellilinea caldifistulae GOMI-1, Leptolinea tardivitalis YMTK-2, Levilinea saccharolytica KIBI-1,Longilinea arvoryzae KOME-1, Previously Described as Members of the Anaerolineaceae (Chloroflexi).</title>
        <authorList>
            <person name="Sekiguchi Y."/>
            <person name="Ohashi A."/>
            <person name="Matsuura N."/>
            <person name="Tourlousse M.D."/>
        </authorList>
    </citation>
    <scope>NUCLEOTIDE SEQUENCE [LARGE SCALE GENOMIC DNA]</scope>
    <source>
        <strain evidence="8">KOME-1</strain>
    </source>
</reference>
<comment type="similarity">
    <text evidence="6">Belongs to the TVP38/TMEM64 family.</text>
</comment>
<keyword evidence="2 6" id="KW-1003">Cell membrane</keyword>
<dbReference type="InterPro" id="IPR032816">
    <property type="entry name" value="VTT_dom"/>
</dbReference>
<dbReference type="InterPro" id="IPR015414">
    <property type="entry name" value="TMEM64"/>
</dbReference>
<feature type="transmembrane region" description="Helical" evidence="6">
    <location>
        <begin position="120"/>
        <end position="138"/>
    </location>
</feature>
<feature type="transmembrane region" description="Helical" evidence="6">
    <location>
        <begin position="82"/>
        <end position="100"/>
    </location>
</feature>
<gene>
    <name evidence="8" type="ORF">LARV_02261</name>
</gene>
<dbReference type="GO" id="GO:0005886">
    <property type="term" value="C:plasma membrane"/>
    <property type="evidence" value="ECO:0007669"/>
    <property type="project" value="UniProtKB-SubCell"/>
</dbReference>
<sequence length="225" mass="24578">MSEDAYVWTSKRPPKGGFLISLCYNRVKAKSLSTMVPMTNTEPKKFNAKSVLILIITIVILFVIAKYFTTEFNRVKAFLEQAGPYAFIVAIIIYGVLGASPIPSEPLTAVLSGIFSPWKAMLVATLGNSLAAMVEYYLGGHIGNIANFSDKRAKLPFKLGQFPADSPIFLIFGRMIPAIGPKVISLTSGIYKVPLWRYIWTTFVTNLAGAALIAYGAAGLILLFK</sequence>
<comment type="caution">
    <text evidence="6">Lacks conserved residue(s) required for the propagation of feature annotation.</text>
</comment>
<evidence type="ECO:0000256" key="3">
    <source>
        <dbReference type="ARBA" id="ARBA00022692"/>
    </source>
</evidence>
<name>A0A0S7BLE9_9CHLR</name>
<accession>A0A0S7BLE9</accession>
<evidence type="ECO:0000259" key="7">
    <source>
        <dbReference type="Pfam" id="PF09335"/>
    </source>
</evidence>
<evidence type="ECO:0000313" key="8">
    <source>
        <dbReference type="EMBL" id="GAP14490.1"/>
    </source>
</evidence>
<proteinExistence type="inferred from homology"/>
<dbReference type="EMBL" id="DF967972">
    <property type="protein sequence ID" value="GAP14490.1"/>
    <property type="molecule type" value="Genomic_DNA"/>
</dbReference>
<protein>
    <recommendedName>
        <fullName evidence="6">TVP38/TMEM64 family membrane protein</fullName>
    </recommendedName>
</protein>
<evidence type="ECO:0000256" key="1">
    <source>
        <dbReference type="ARBA" id="ARBA00004651"/>
    </source>
</evidence>